<evidence type="ECO:0000256" key="10">
    <source>
        <dbReference type="ARBA" id="ARBA00031306"/>
    </source>
</evidence>
<dbReference type="GO" id="GO:0046872">
    <property type="term" value="F:metal ion binding"/>
    <property type="evidence" value="ECO:0007669"/>
    <property type="project" value="UniProtKB-KW"/>
</dbReference>
<keyword evidence="12" id="KW-0449">Lipoprotein</keyword>
<dbReference type="EC" id="2.7.1.180" evidence="3"/>
<keyword evidence="5" id="KW-0285">Flavoprotein</keyword>
<reference evidence="12 13" key="1">
    <citation type="submission" date="2018-06" db="EMBL/GenBank/DDBJ databases">
        <authorList>
            <consortium name="Pathogen Informatics"/>
            <person name="Doyle S."/>
        </authorList>
    </citation>
    <scope>NUCLEOTIDE SEQUENCE [LARGE SCALE GENOMIC DNA]</scope>
    <source>
        <strain evidence="12 13">NCTC10526</strain>
    </source>
</reference>
<dbReference type="Proteomes" id="UP000254123">
    <property type="component" value="Unassembled WGS sequence"/>
</dbReference>
<dbReference type="PANTHER" id="PTHR30040:SF2">
    <property type="entry name" value="FAD:PROTEIN FMN TRANSFERASE"/>
    <property type="match status" value="1"/>
</dbReference>
<evidence type="ECO:0000256" key="8">
    <source>
        <dbReference type="ARBA" id="ARBA00022827"/>
    </source>
</evidence>
<evidence type="ECO:0000313" key="13">
    <source>
        <dbReference type="Proteomes" id="UP000254123"/>
    </source>
</evidence>
<evidence type="ECO:0000256" key="7">
    <source>
        <dbReference type="ARBA" id="ARBA00022723"/>
    </source>
</evidence>
<organism evidence="12 13">
    <name type="scientific">Psychrobacter phenylpyruvicus</name>
    <dbReference type="NCBI Taxonomy" id="29432"/>
    <lineage>
        <taxon>Bacteria</taxon>
        <taxon>Pseudomonadati</taxon>
        <taxon>Pseudomonadota</taxon>
        <taxon>Gammaproteobacteria</taxon>
        <taxon>Moraxellales</taxon>
        <taxon>Moraxellaceae</taxon>
        <taxon>Psychrobacter</taxon>
    </lineage>
</organism>
<protein>
    <recommendedName>
        <fullName evidence="4">FAD:protein FMN transferase</fullName>
        <ecNumber evidence="3">2.7.1.180</ecNumber>
    </recommendedName>
    <alternativeName>
        <fullName evidence="10">Flavin transferase</fullName>
    </alternativeName>
</protein>
<keyword evidence="13" id="KW-1185">Reference proteome</keyword>
<dbReference type="Pfam" id="PF02424">
    <property type="entry name" value="ApbE"/>
    <property type="match status" value="1"/>
</dbReference>
<comment type="similarity">
    <text evidence="2">Belongs to the ApbE family.</text>
</comment>
<keyword evidence="7" id="KW-0479">Metal-binding</keyword>
<dbReference type="InterPro" id="IPR024932">
    <property type="entry name" value="ApbE"/>
</dbReference>
<dbReference type="EMBL" id="UGVC01000001">
    <property type="protein sequence ID" value="SUD90557.1"/>
    <property type="molecule type" value="Genomic_DNA"/>
</dbReference>
<evidence type="ECO:0000256" key="3">
    <source>
        <dbReference type="ARBA" id="ARBA00011955"/>
    </source>
</evidence>
<evidence type="ECO:0000256" key="2">
    <source>
        <dbReference type="ARBA" id="ARBA00008282"/>
    </source>
</evidence>
<evidence type="ECO:0000256" key="6">
    <source>
        <dbReference type="ARBA" id="ARBA00022679"/>
    </source>
</evidence>
<dbReference type="STRING" id="1123034.GCA_000685805_01253"/>
<evidence type="ECO:0000256" key="9">
    <source>
        <dbReference type="ARBA" id="ARBA00022842"/>
    </source>
</evidence>
<dbReference type="PANTHER" id="PTHR30040">
    <property type="entry name" value="THIAMINE BIOSYNTHESIS LIPOPROTEIN APBE"/>
    <property type="match status" value="1"/>
</dbReference>
<keyword evidence="6" id="KW-0808">Transferase</keyword>
<dbReference type="SUPFAM" id="SSF143631">
    <property type="entry name" value="ApbE-like"/>
    <property type="match status" value="1"/>
</dbReference>
<dbReference type="Gene3D" id="3.10.520.10">
    <property type="entry name" value="ApbE-like domains"/>
    <property type="match status" value="1"/>
</dbReference>
<dbReference type="AlphaFoldDB" id="A0A379LKY4"/>
<evidence type="ECO:0000256" key="5">
    <source>
        <dbReference type="ARBA" id="ARBA00022630"/>
    </source>
</evidence>
<dbReference type="RefSeq" id="WP_028858803.1">
    <property type="nucleotide sequence ID" value="NZ_CAJHAQ010000001.1"/>
</dbReference>
<proteinExistence type="inferred from homology"/>
<comment type="cofactor">
    <cofactor evidence="1">
        <name>Mg(2+)</name>
        <dbReference type="ChEBI" id="CHEBI:18420"/>
    </cofactor>
</comment>
<name>A0A379LKY4_9GAMM</name>
<evidence type="ECO:0000256" key="4">
    <source>
        <dbReference type="ARBA" id="ARBA00016337"/>
    </source>
</evidence>
<gene>
    <name evidence="12" type="primary">apbE_1</name>
    <name evidence="12" type="ORF">NCTC10526_00890</name>
</gene>
<comment type="catalytic activity">
    <reaction evidence="11">
        <text>L-threonyl-[protein] + FAD = FMN-L-threonyl-[protein] + AMP + H(+)</text>
        <dbReference type="Rhea" id="RHEA:36847"/>
        <dbReference type="Rhea" id="RHEA-COMP:11060"/>
        <dbReference type="Rhea" id="RHEA-COMP:11061"/>
        <dbReference type="ChEBI" id="CHEBI:15378"/>
        <dbReference type="ChEBI" id="CHEBI:30013"/>
        <dbReference type="ChEBI" id="CHEBI:57692"/>
        <dbReference type="ChEBI" id="CHEBI:74257"/>
        <dbReference type="ChEBI" id="CHEBI:456215"/>
        <dbReference type="EC" id="2.7.1.180"/>
    </reaction>
</comment>
<evidence type="ECO:0000256" key="1">
    <source>
        <dbReference type="ARBA" id="ARBA00001946"/>
    </source>
</evidence>
<dbReference type="InterPro" id="IPR003374">
    <property type="entry name" value="ApbE-like_sf"/>
</dbReference>
<keyword evidence="9" id="KW-0460">Magnesium</keyword>
<accession>A0A379LKY4</accession>
<sequence length="354" mass="39527">MNQPPLNIKALALKAMGCHIQVHLDMTAIKSFHSDVQIEQKLIQLKQDIEHTLRSWEQIFSRFEDSSELMRLNRLNQCSELDSQWITVSAELFEVLKLAVSFVDKTQGLVTPTLLQVLCNLGYSHSFEMLTTDLVSDQSPSAEHLQDATNIEFRLLKEGSPQLRLPRGMSLDLNGYVKGWAATKLAEKISWQHPWQMPCLVDMGGDIAIGEPIRDSSFTSPNWGIAIARPNALNPEDESLDQYQALGSDVAIVQINSGGIATSGQDYRRWKHHGQWQHHLINPQTQKSALSDVLSASIIADSTLEAEVWAKYCVLLGTSKAISWLNQNNLAGLIVDTNYQLITSQKMASIVIVP</sequence>
<evidence type="ECO:0000256" key="11">
    <source>
        <dbReference type="ARBA" id="ARBA00048540"/>
    </source>
</evidence>
<evidence type="ECO:0000313" key="12">
    <source>
        <dbReference type="EMBL" id="SUD90557.1"/>
    </source>
</evidence>
<dbReference type="GO" id="GO:0016740">
    <property type="term" value="F:transferase activity"/>
    <property type="evidence" value="ECO:0007669"/>
    <property type="project" value="UniProtKB-KW"/>
</dbReference>
<keyword evidence="8" id="KW-0274">FAD</keyword>